<dbReference type="AlphaFoldDB" id="A0A6A6VV94"/>
<reference evidence="2" key="1">
    <citation type="journal article" date="2020" name="Stud. Mycol.">
        <title>101 Dothideomycetes genomes: a test case for predicting lifestyles and emergence of pathogens.</title>
        <authorList>
            <person name="Haridas S."/>
            <person name="Albert R."/>
            <person name="Binder M."/>
            <person name="Bloem J."/>
            <person name="Labutti K."/>
            <person name="Salamov A."/>
            <person name="Andreopoulos B."/>
            <person name="Baker S."/>
            <person name="Barry K."/>
            <person name="Bills G."/>
            <person name="Bluhm B."/>
            <person name="Cannon C."/>
            <person name="Castanera R."/>
            <person name="Culley D."/>
            <person name="Daum C."/>
            <person name="Ezra D."/>
            <person name="Gonzalez J."/>
            <person name="Henrissat B."/>
            <person name="Kuo A."/>
            <person name="Liang C."/>
            <person name="Lipzen A."/>
            <person name="Lutzoni F."/>
            <person name="Magnuson J."/>
            <person name="Mondo S."/>
            <person name="Nolan M."/>
            <person name="Ohm R."/>
            <person name="Pangilinan J."/>
            <person name="Park H.-J."/>
            <person name="Ramirez L."/>
            <person name="Alfaro M."/>
            <person name="Sun H."/>
            <person name="Tritt A."/>
            <person name="Yoshinaga Y."/>
            <person name="Zwiers L.-H."/>
            <person name="Turgeon B."/>
            <person name="Goodwin S."/>
            <person name="Spatafora J."/>
            <person name="Crous P."/>
            <person name="Grigoriev I."/>
        </authorList>
    </citation>
    <scope>NUCLEOTIDE SEQUENCE</scope>
    <source>
        <strain evidence="2">CBS 121739</strain>
    </source>
</reference>
<dbReference type="Proteomes" id="UP000799437">
    <property type="component" value="Unassembled WGS sequence"/>
</dbReference>
<proteinExistence type="predicted"/>
<evidence type="ECO:0000256" key="1">
    <source>
        <dbReference type="SAM" id="MobiDB-lite"/>
    </source>
</evidence>
<sequence length="405" mass="42689">MCIICGLCGGALIAVILIVVLVLVLTKKHKPDDTPIQSQWLNLTNYPPIPTGISTIAGPTLAHEETGCVIPATQWSCSLPKEEHDSVAPNRSDQPNFRLIIRYKNDTATKTRRQDDLFSPNPSPPSAEDQAFLGNTTDKNVEPFAGEDTPFFISFITPSGTPSISKRQSDDGDVVPNIEDIIPPPATVSGGLAAPANLLPLPVAQPLHLYNRGTVDEHYGFYTYFDRSIFLKDINATRSGFGGNPADQDGGSSFDSATLRCTWAQTRFLVQIWTNSASTKPLLQAASGTPTSTSSASTPSSSSSANDFVTPGSFPYPVTITLDRHGGAAAKKLVYCYGMDASGKIEPKRSTITLEDRSFGGVAVNGNKGPFTNTTVSVGDGGPGGLDGGSGGCGCSWVNWAGAGT</sequence>
<protein>
    <submittedName>
        <fullName evidence="2">Uncharacterized protein</fullName>
    </submittedName>
</protein>
<keyword evidence="3" id="KW-1185">Reference proteome</keyword>
<feature type="region of interest" description="Disordered" evidence="1">
    <location>
        <begin position="110"/>
        <end position="133"/>
    </location>
</feature>
<name>A0A6A6VV94_9PEZI</name>
<feature type="compositionally biased region" description="Low complexity" evidence="1">
    <location>
        <begin position="285"/>
        <end position="305"/>
    </location>
</feature>
<feature type="region of interest" description="Disordered" evidence="1">
    <location>
        <begin position="283"/>
        <end position="307"/>
    </location>
</feature>
<dbReference type="GeneID" id="54483226"/>
<dbReference type="EMBL" id="ML996585">
    <property type="protein sequence ID" value="KAF2753187.1"/>
    <property type="molecule type" value="Genomic_DNA"/>
</dbReference>
<dbReference type="RefSeq" id="XP_033595638.1">
    <property type="nucleotide sequence ID" value="XM_033742172.1"/>
</dbReference>
<dbReference type="OrthoDB" id="10259622at2759"/>
<gene>
    <name evidence="2" type="ORF">EJ05DRAFT_445295</name>
</gene>
<evidence type="ECO:0000313" key="2">
    <source>
        <dbReference type="EMBL" id="KAF2753187.1"/>
    </source>
</evidence>
<evidence type="ECO:0000313" key="3">
    <source>
        <dbReference type="Proteomes" id="UP000799437"/>
    </source>
</evidence>
<accession>A0A6A6VV94</accession>
<organism evidence="2 3">
    <name type="scientific">Pseudovirgaria hyperparasitica</name>
    <dbReference type="NCBI Taxonomy" id="470096"/>
    <lineage>
        <taxon>Eukaryota</taxon>
        <taxon>Fungi</taxon>
        <taxon>Dikarya</taxon>
        <taxon>Ascomycota</taxon>
        <taxon>Pezizomycotina</taxon>
        <taxon>Dothideomycetes</taxon>
        <taxon>Dothideomycetes incertae sedis</taxon>
        <taxon>Acrospermales</taxon>
        <taxon>Acrospermaceae</taxon>
        <taxon>Pseudovirgaria</taxon>
    </lineage>
</organism>